<gene>
    <name evidence="1" type="ORF">H2198_008162</name>
</gene>
<evidence type="ECO:0000313" key="2">
    <source>
        <dbReference type="Proteomes" id="UP001172386"/>
    </source>
</evidence>
<organism evidence="1 2">
    <name type="scientific">Neophaeococcomyces mojaviensis</name>
    <dbReference type="NCBI Taxonomy" id="3383035"/>
    <lineage>
        <taxon>Eukaryota</taxon>
        <taxon>Fungi</taxon>
        <taxon>Dikarya</taxon>
        <taxon>Ascomycota</taxon>
        <taxon>Pezizomycotina</taxon>
        <taxon>Eurotiomycetes</taxon>
        <taxon>Chaetothyriomycetidae</taxon>
        <taxon>Chaetothyriales</taxon>
        <taxon>Chaetothyriales incertae sedis</taxon>
        <taxon>Neophaeococcomyces</taxon>
    </lineage>
</organism>
<accession>A0ACC2ZY71</accession>
<reference evidence="1" key="1">
    <citation type="submission" date="2022-10" db="EMBL/GenBank/DDBJ databases">
        <title>Culturing micro-colonial fungi from biological soil crusts in the Mojave desert and describing Neophaeococcomyces mojavensis, and introducing the new genera and species Taxawa tesnikishii.</title>
        <authorList>
            <person name="Kurbessoian T."/>
            <person name="Stajich J.E."/>
        </authorList>
    </citation>
    <scope>NUCLEOTIDE SEQUENCE</scope>
    <source>
        <strain evidence="1">JES_112</strain>
    </source>
</reference>
<sequence length="269" mass="30471">MAFLLNIKAEMPAEVNDHDFQEDAILEPSNRSTHISLMNLKIRLFKLATRVTCHISGPSIADETILSSLDKEIAAEQSGWDSVLLVNGHVSVLGNSGYAHWCILQTYAHQLYLLIHRPFHHSHSARFRPASKEACLRSSMALLSLHQQLCEVPRLRCYRWLVGGMTSSNVLHGAVALASCLLDSPETNGLAQYRVAFDAAVMRVEGLQPISPVCVKAYPVMRNLQIQLREHFDGLRPEAVERGHTEEWIDQIDWFNSEYVNEFLWERVV</sequence>
<comment type="caution">
    <text evidence="1">The sequence shown here is derived from an EMBL/GenBank/DDBJ whole genome shotgun (WGS) entry which is preliminary data.</text>
</comment>
<name>A0ACC2ZY71_9EURO</name>
<evidence type="ECO:0000313" key="1">
    <source>
        <dbReference type="EMBL" id="KAJ9652593.1"/>
    </source>
</evidence>
<dbReference type="Proteomes" id="UP001172386">
    <property type="component" value="Unassembled WGS sequence"/>
</dbReference>
<dbReference type="EMBL" id="JAPDRQ010000191">
    <property type="protein sequence ID" value="KAJ9652593.1"/>
    <property type="molecule type" value="Genomic_DNA"/>
</dbReference>
<protein>
    <submittedName>
        <fullName evidence="1">Uncharacterized protein</fullName>
    </submittedName>
</protein>
<keyword evidence="2" id="KW-1185">Reference proteome</keyword>
<proteinExistence type="predicted"/>